<dbReference type="eggNOG" id="COG3911">
    <property type="taxonomic scope" value="Bacteria"/>
</dbReference>
<sequence>MNNFHVITGGPGSGKTSLINELNNNGFLTVPEEGRRIIKEQIEFSGEGLPWKNKAAFATLMLDASLESYHKMIQEAAGSLVFFDRGIPDTIGYMELENIPVFPETEQIILANPYHTNVFMLPPWKSIYETDNERKQSWQEAVNTYEIMRDIYSRYGYNIINVPFDTIINRKDFILNNL</sequence>
<dbReference type="Pfam" id="PF13521">
    <property type="entry name" value="AAA_28"/>
    <property type="match status" value="1"/>
</dbReference>
<gene>
    <name evidence="2" type="ORF">BD94_2824</name>
</gene>
<dbReference type="AlphaFoldDB" id="A0A077EK89"/>
<dbReference type="HOGENOM" id="CLU_114480_0_0_10"/>
<dbReference type="InterPro" id="IPR027417">
    <property type="entry name" value="P-loop_NTPase"/>
</dbReference>
<dbReference type="KEGG" id="eao:BD94_2824"/>
<organism evidence="2 3">
    <name type="scientific">Elizabethkingia anophelis NUHP1</name>
    <dbReference type="NCBI Taxonomy" id="1338011"/>
    <lineage>
        <taxon>Bacteria</taxon>
        <taxon>Pseudomonadati</taxon>
        <taxon>Bacteroidota</taxon>
        <taxon>Flavobacteriia</taxon>
        <taxon>Flavobacteriales</taxon>
        <taxon>Weeksellaceae</taxon>
        <taxon>Elizabethkingia</taxon>
    </lineage>
</organism>
<feature type="domain" description="NadR/Ttd14 AAA" evidence="1">
    <location>
        <begin position="5"/>
        <end position="166"/>
    </location>
</feature>
<protein>
    <recommendedName>
        <fullName evidence="1">NadR/Ttd14 AAA domain-containing protein</fullName>
    </recommendedName>
</protein>
<dbReference type="RefSeq" id="WP_024565833.1">
    <property type="nucleotide sequence ID" value="NZ_CP007547.1"/>
</dbReference>
<evidence type="ECO:0000259" key="1">
    <source>
        <dbReference type="Pfam" id="PF13521"/>
    </source>
</evidence>
<dbReference type="EMBL" id="CP007547">
    <property type="protein sequence ID" value="AIL46599.1"/>
    <property type="molecule type" value="Genomic_DNA"/>
</dbReference>
<dbReference type="SUPFAM" id="SSF52540">
    <property type="entry name" value="P-loop containing nucleoside triphosphate hydrolases"/>
    <property type="match status" value="1"/>
</dbReference>
<dbReference type="InterPro" id="IPR038727">
    <property type="entry name" value="NadR/Ttd14_AAA_dom"/>
</dbReference>
<evidence type="ECO:0000313" key="2">
    <source>
        <dbReference type="EMBL" id="AIL46599.1"/>
    </source>
</evidence>
<proteinExistence type="predicted"/>
<evidence type="ECO:0000313" key="3">
    <source>
        <dbReference type="Proteomes" id="UP000028933"/>
    </source>
</evidence>
<dbReference type="Gene3D" id="3.40.50.300">
    <property type="entry name" value="P-loop containing nucleotide triphosphate hydrolases"/>
    <property type="match status" value="1"/>
</dbReference>
<reference evidence="2" key="2">
    <citation type="journal article" date="2015" name="Genome Biol. Evol.">
        <title>Complete Genome Sequence and Transcriptomic Analysis of the Novel Pathogen Elizabethkingia anophelis in Response to Oxidative Stress.</title>
        <authorList>
            <person name="Li Y."/>
            <person name="Liu Y."/>
            <person name="Chew S.C."/>
            <person name="Tay M."/>
            <person name="Salido M.M."/>
            <person name="Teo J."/>
            <person name="Lauro F.M."/>
            <person name="Givskov M."/>
            <person name="Yang L."/>
        </authorList>
    </citation>
    <scope>NUCLEOTIDE SEQUENCE</scope>
    <source>
        <strain evidence="2">NUHP1</strain>
    </source>
</reference>
<accession>A0A077EK89</accession>
<name>A0A077EK89_9FLAO</name>
<dbReference type="Proteomes" id="UP000028933">
    <property type="component" value="Chromosome"/>
</dbReference>
<reference evidence="2" key="1">
    <citation type="journal article" date="2013" name="Lancet">
        <title>First case of E anophelis outbreak in an intensive-care unit.</title>
        <authorList>
            <person name="Teo J."/>
            <person name="Tan S.Y."/>
            <person name="Tay M."/>
            <person name="Ding Y."/>
            <person name="Kjelleberg S."/>
            <person name="Givskov M."/>
            <person name="Lin R.T."/>
            <person name="Yang L."/>
        </authorList>
    </citation>
    <scope>NUCLEOTIDE SEQUENCE [LARGE SCALE GENOMIC DNA]</scope>
    <source>
        <strain evidence="2">NUHP1</strain>
    </source>
</reference>